<comment type="caution">
    <text evidence="1">The sequence shown here is derived from an EMBL/GenBank/DDBJ whole genome shotgun (WGS) entry which is preliminary data.</text>
</comment>
<evidence type="ECO:0008006" key="2">
    <source>
        <dbReference type="Google" id="ProtNLM"/>
    </source>
</evidence>
<dbReference type="EMBL" id="VSSQ01003806">
    <property type="protein sequence ID" value="MPM22416.1"/>
    <property type="molecule type" value="Genomic_DNA"/>
</dbReference>
<accession>A0A644Y1N9</accession>
<dbReference type="InterPro" id="IPR024227">
    <property type="entry name" value="DUF3795"/>
</dbReference>
<sequence>MKAPEQIEESMLAPCGLNCTLCYRHVGKNPCPGCRARISEPEKYIRKCVMRACTAEQGLTLCAECGRFPCARVKSFEKRYTLGYGVSPMGDGAFAAADGMNALFERQLKTYTCSVCGGLIDLHSGVCSECKKQYPLGKGRNHP</sequence>
<proteinExistence type="predicted"/>
<evidence type="ECO:0000313" key="1">
    <source>
        <dbReference type="EMBL" id="MPM22416.1"/>
    </source>
</evidence>
<protein>
    <recommendedName>
        <fullName evidence="2">DUF3795 domain-containing protein</fullName>
    </recommendedName>
</protein>
<name>A0A644Y1N9_9ZZZZ</name>
<dbReference type="Pfam" id="PF12675">
    <property type="entry name" value="DUF3795"/>
    <property type="match status" value="1"/>
</dbReference>
<gene>
    <name evidence="1" type="ORF">SDC9_68871</name>
</gene>
<organism evidence="1">
    <name type="scientific">bioreactor metagenome</name>
    <dbReference type="NCBI Taxonomy" id="1076179"/>
    <lineage>
        <taxon>unclassified sequences</taxon>
        <taxon>metagenomes</taxon>
        <taxon>ecological metagenomes</taxon>
    </lineage>
</organism>
<reference evidence="1" key="1">
    <citation type="submission" date="2019-08" db="EMBL/GenBank/DDBJ databases">
        <authorList>
            <person name="Kucharzyk K."/>
            <person name="Murdoch R.W."/>
            <person name="Higgins S."/>
            <person name="Loffler F."/>
        </authorList>
    </citation>
    <scope>NUCLEOTIDE SEQUENCE</scope>
</reference>
<dbReference type="AlphaFoldDB" id="A0A644Y1N9"/>